<accession>A0A4U9CWD9</accession>
<gene>
    <name evidence="2" type="ORF">NCTC9185_00835</name>
</gene>
<dbReference type="EMBL" id="CABDVU010000001">
    <property type="protein sequence ID" value="VTN08952.1"/>
    <property type="molecule type" value="Genomic_DNA"/>
</dbReference>
<dbReference type="InterPro" id="IPR007296">
    <property type="entry name" value="DUF403"/>
</dbReference>
<dbReference type="Pfam" id="PF04168">
    <property type="entry name" value="Alpha-E"/>
    <property type="match status" value="1"/>
</dbReference>
<sequence length="103" mass="11811">MLRACTGSARYLEAPENIARLVSVYDDLLYDLPRDIAVSWYNLIEISSGVDLFGQRYKIKDERNVLKFMLADESNPDSLLSSLKMVREISVPAAMWYRERCGS</sequence>
<reference evidence="2 3" key="1">
    <citation type="submission" date="2019-04" db="EMBL/GenBank/DDBJ databases">
        <authorList>
            <consortium name="Pathogen Informatics"/>
        </authorList>
    </citation>
    <scope>NUCLEOTIDE SEQUENCE [LARGE SCALE GENOMIC DNA]</scope>
    <source>
        <strain evidence="2 3">NCTC9185</strain>
    </source>
</reference>
<name>A0A4U9CWD9_RAOTE</name>
<feature type="domain" description="DUF403" evidence="1">
    <location>
        <begin position="9"/>
        <end position="89"/>
    </location>
</feature>
<proteinExistence type="predicted"/>
<evidence type="ECO:0000313" key="3">
    <source>
        <dbReference type="Proteomes" id="UP000339249"/>
    </source>
</evidence>
<protein>
    <submittedName>
        <fullName evidence="2">Bacterial domain of uncharacterized function (DUF403)</fullName>
    </submittedName>
</protein>
<evidence type="ECO:0000313" key="2">
    <source>
        <dbReference type="EMBL" id="VTN08952.1"/>
    </source>
</evidence>
<dbReference type="Proteomes" id="UP000339249">
    <property type="component" value="Unassembled WGS sequence"/>
</dbReference>
<evidence type="ECO:0000259" key="1">
    <source>
        <dbReference type="Pfam" id="PF04168"/>
    </source>
</evidence>
<dbReference type="AlphaFoldDB" id="A0A4U9CWD9"/>
<organism evidence="2 3">
    <name type="scientific">Raoultella terrigena</name>
    <name type="common">Klebsiella terrigena</name>
    <dbReference type="NCBI Taxonomy" id="577"/>
    <lineage>
        <taxon>Bacteria</taxon>
        <taxon>Pseudomonadati</taxon>
        <taxon>Pseudomonadota</taxon>
        <taxon>Gammaproteobacteria</taxon>
        <taxon>Enterobacterales</taxon>
        <taxon>Enterobacteriaceae</taxon>
        <taxon>Klebsiella/Raoultella group</taxon>
        <taxon>Raoultella</taxon>
    </lineage>
</organism>